<dbReference type="PANTHER" id="PTHR45856:SF24">
    <property type="entry name" value="FUNGAL LIPASE-LIKE DOMAIN-CONTAINING PROTEIN"/>
    <property type="match status" value="1"/>
</dbReference>
<comment type="caution">
    <text evidence="2">The sequence shown here is derived from an EMBL/GenBank/DDBJ whole genome shotgun (WGS) entry which is preliminary data.</text>
</comment>
<gene>
    <name evidence="2" type="ORF">K493DRAFT_314232</name>
</gene>
<dbReference type="InterPro" id="IPR051218">
    <property type="entry name" value="Sec_MonoDiacylglyc_Lipase"/>
</dbReference>
<sequence>MVSSVHDSNNRLILCEGTVKDGKRSCYLILYERPSSVEDTEGILNRHGIGKVECELKDIYEFYDAVNTDSRTLFICSSPKMLHAPKIINCSSILNFELIEPSVIFVKLPNRELKLTVGNSSEASRWVESYLRPYVAETKYISEKGVAVVDSLDEIKPEIKRQCLRLINRLLRNWWRWKVNKPRKIRLNFPFRRKQKRNFVYSRQLPMLIHWNQRLIMLTERNEIWSMDFSSESEPAWYRSWPRMPPTILSCLAISQDTMYTLGVNGKIYSISLLSEEKDPAEWKVININHILSNQIRVIHGEGEFLYGITESGTVWRFSVANSKGSTLAQEFPNQTFSGFVNQQSPEEVLVYDSDCEVYSLNFGSRKSRKVMRGNIAMGQLSQLALGSSTMFNIQESDEGITQIHLKTMSTFNWNTLDLSADRLLTHVTFVETQQGCRLVGVDSFNTIYSRDIEDLNECKPWEENWLLPMPEKASYWNSDVGWEKIPVPQAGGFRDLSVSGDGSVWGLAQDQSVWSLGVEGGGWWKPISGQFTCISVGMKNNVWAVDAEGDVYCQLRDNVWIKDGESHGFRCVNVGSDGVIWGLDKDGFLWRRAENGWKKLQGEETWDNSAEGQEKNRSWGNNIWATTVYNQVYQYTFQFGWKLIPHIKLKSISVGSDGTIWGIDPYMDIYRYTGNKKFVLENGKLRSVHTGNSNHVWGLGCDGSVWRRSLNVPEVCYDKDFSKNALLCANLSSIAYDPREKIEERLGNMGLKVREYLAGGVGVESSFGFFASNCNSIVLVFRGTMSWQDVFADADMLTTDFYAERSYSSLRVHRGFLRYYTALKDQIFEKVDGLIKELGGPERMEAIYVTGHSLGGAMAILCSVDLTNHLVKQYGPQSSNFLKCLTYGAPPVGDAGFRQYWITLQTVMRGYHFQDPSDGVCHGELSVVHSMPINLFTLGFNHELLPPSISTTYLRLMQITIVTGKNSIAPWYSFDGAGTWGRVNLQLGDFRAESYYAQIYPLETLLRKSFGKGNTDSFFIDVAGVFELSQIRHFAIRFEKVGIFKDSWVLDGLEFRLDGKIIYIASNLAVVLDDQVSMFEGELDVNNPRM</sequence>
<dbReference type="EMBL" id="MCFE01000140">
    <property type="protein sequence ID" value="ORX97082.1"/>
    <property type="molecule type" value="Genomic_DNA"/>
</dbReference>
<dbReference type="Gene3D" id="3.40.50.1820">
    <property type="entry name" value="alpha/beta hydrolase"/>
    <property type="match status" value="1"/>
</dbReference>
<reference evidence="2 3" key="1">
    <citation type="submission" date="2016-07" db="EMBL/GenBank/DDBJ databases">
        <title>Pervasive Adenine N6-methylation of Active Genes in Fungi.</title>
        <authorList>
            <consortium name="DOE Joint Genome Institute"/>
            <person name="Mondo S.J."/>
            <person name="Dannebaum R.O."/>
            <person name="Kuo R.C."/>
            <person name="Labutti K."/>
            <person name="Haridas S."/>
            <person name="Kuo A."/>
            <person name="Salamov A."/>
            <person name="Ahrendt S.R."/>
            <person name="Lipzen A."/>
            <person name="Sullivan W."/>
            <person name="Andreopoulos W.B."/>
            <person name="Clum A."/>
            <person name="Lindquist E."/>
            <person name="Daum C."/>
            <person name="Ramamoorthy G.K."/>
            <person name="Gryganskyi A."/>
            <person name="Culley D."/>
            <person name="Magnuson J.K."/>
            <person name="James T.Y."/>
            <person name="O'Malley M.A."/>
            <person name="Stajich J.E."/>
            <person name="Spatafora J.W."/>
            <person name="Visel A."/>
            <person name="Grigoriev I.V."/>
        </authorList>
    </citation>
    <scope>NUCLEOTIDE SEQUENCE [LARGE SCALE GENOMIC DNA]</scope>
    <source>
        <strain evidence="2 3">CBS 931.73</strain>
    </source>
</reference>
<organism evidence="2 3">
    <name type="scientific">Basidiobolus meristosporus CBS 931.73</name>
    <dbReference type="NCBI Taxonomy" id="1314790"/>
    <lineage>
        <taxon>Eukaryota</taxon>
        <taxon>Fungi</taxon>
        <taxon>Fungi incertae sedis</taxon>
        <taxon>Zoopagomycota</taxon>
        <taxon>Entomophthoromycotina</taxon>
        <taxon>Basidiobolomycetes</taxon>
        <taxon>Basidiobolales</taxon>
        <taxon>Basidiobolaceae</taxon>
        <taxon>Basidiobolus</taxon>
    </lineage>
</organism>
<accession>A0A1Y1YGD3</accession>
<dbReference type="CDD" id="cd00519">
    <property type="entry name" value="Lipase_3"/>
    <property type="match status" value="1"/>
</dbReference>
<dbReference type="InParanoid" id="A0A1Y1YGD3"/>
<dbReference type="GO" id="GO:0006629">
    <property type="term" value="P:lipid metabolic process"/>
    <property type="evidence" value="ECO:0007669"/>
    <property type="project" value="InterPro"/>
</dbReference>
<keyword evidence="3" id="KW-1185">Reference proteome</keyword>
<dbReference type="STRING" id="1314790.A0A1Y1YGD3"/>
<dbReference type="SUPFAM" id="SSF49723">
    <property type="entry name" value="Lipase/lipooxygenase domain (PLAT/LH2 domain)"/>
    <property type="match status" value="1"/>
</dbReference>
<evidence type="ECO:0000313" key="3">
    <source>
        <dbReference type="Proteomes" id="UP000193498"/>
    </source>
</evidence>
<name>A0A1Y1YGD3_9FUNG</name>
<dbReference type="PANTHER" id="PTHR45856">
    <property type="entry name" value="ALPHA/BETA-HYDROLASES SUPERFAMILY PROTEIN"/>
    <property type="match status" value="1"/>
</dbReference>
<proteinExistence type="predicted"/>
<dbReference type="SUPFAM" id="SSF53474">
    <property type="entry name" value="alpha/beta-Hydrolases"/>
    <property type="match status" value="1"/>
</dbReference>
<dbReference type="SMART" id="SM00706">
    <property type="entry name" value="TECPR"/>
    <property type="match status" value="6"/>
</dbReference>
<evidence type="ECO:0000313" key="2">
    <source>
        <dbReference type="EMBL" id="ORX97082.1"/>
    </source>
</evidence>
<protein>
    <recommendedName>
        <fullName evidence="1">Fungal lipase-type domain-containing protein</fullName>
    </recommendedName>
</protein>
<dbReference type="InterPro" id="IPR029058">
    <property type="entry name" value="AB_hydrolase_fold"/>
</dbReference>
<dbReference type="AlphaFoldDB" id="A0A1Y1YGD3"/>
<dbReference type="Proteomes" id="UP000193498">
    <property type="component" value="Unassembled WGS sequence"/>
</dbReference>
<dbReference type="InterPro" id="IPR002921">
    <property type="entry name" value="Fungal_lipase-type"/>
</dbReference>
<dbReference type="InterPro" id="IPR036392">
    <property type="entry name" value="PLAT/LH2_dom_sf"/>
</dbReference>
<feature type="domain" description="Fungal lipase-type" evidence="1">
    <location>
        <begin position="779"/>
        <end position="910"/>
    </location>
</feature>
<dbReference type="OrthoDB" id="426718at2759"/>
<evidence type="ECO:0000259" key="1">
    <source>
        <dbReference type="Pfam" id="PF01764"/>
    </source>
</evidence>
<dbReference type="Pfam" id="PF01764">
    <property type="entry name" value="Lipase_3"/>
    <property type="match status" value="1"/>
</dbReference>
<dbReference type="InterPro" id="IPR006624">
    <property type="entry name" value="Beta-propeller_rpt_TECPR"/>
</dbReference>
<dbReference type="Pfam" id="PF19193">
    <property type="entry name" value="Tectonin"/>
    <property type="match status" value="2"/>
</dbReference>